<feature type="non-terminal residue" evidence="1">
    <location>
        <position position="1"/>
    </location>
</feature>
<sequence>PIFIQVVWLIINLRMSKKNNYTI</sequence>
<name>A0A2B0WTN7_BACAN</name>
<comment type="caution">
    <text evidence="1">The sequence shown here is derived from an EMBL/GenBank/DDBJ whole genome shotgun (WGS) entry which is preliminary data.</text>
</comment>
<organism evidence="1 2">
    <name type="scientific">Bacillus anthracis</name>
    <name type="common">anthrax bacterium</name>
    <dbReference type="NCBI Taxonomy" id="1392"/>
    <lineage>
        <taxon>Bacteria</taxon>
        <taxon>Bacillati</taxon>
        <taxon>Bacillota</taxon>
        <taxon>Bacilli</taxon>
        <taxon>Bacillales</taxon>
        <taxon>Bacillaceae</taxon>
        <taxon>Bacillus</taxon>
        <taxon>Bacillus cereus group</taxon>
    </lineage>
</organism>
<reference evidence="1 2" key="1">
    <citation type="submission" date="2017-09" db="EMBL/GenBank/DDBJ databases">
        <title>Large-scale bioinformatics analysis of Bacillus genomes uncovers conserved roles of natural products in bacterial physiology.</title>
        <authorList>
            <consortium name="Agbiome Team Llc"/>
            <person name="Bleich R.M."/>
            <person name="Grubbs K.J."/>
            <person name="Santa Maria K.C."/>
            <person name="Allen S.E."/>
            <person name="Farag S."/>
            <person name="Shank E.A."/>
            <person name="Bowers A."/>
        </authorList>
    </citation>
    <scope>NUCLEOTIDE SEQUENCE [LARGE SCALE GENOMIC DNA]</scope>
    <source>
        <strain evidence="1 2">AFS081271</strain>
    </source>
</reference>
<gene>
    <name evidence="1" type="ORF">COJ30_25230</name>
</gene>
<protein>
    <submittedName>
        <fullName evidence="1">Uncharacterized protein</fullName>
    </submittedName>
</protein>
<dbReference type="AlphaFoldDB" id="A0A2B0WTN7"/>
<dbReference type="Proteomes" id="UP000222851">
    <property type="component" value="Unassembled WGS sequence"/>
</dbReference>
<evidence type="ECO:0000313" key="2">
    <source>
        <dbReference type="Proteomes" id="UP000222851"/>
    </source>
</evidence>
<accession>A0A2B0WTN7</accession>
<evidence type="ECO:0000313" key="1">
    <source>
        <dbReference type="EMBL" id="PFL56295.1"/>
    </source>
</evidence>
<proteinExistence type="predicted"/>
<dbReference type="EMBL" id="NUXH01000130">
    <property type="protein sequence ID" value="PFL56295.1"/>
    <property type="molecule type" value="Genomic_DNA"/>
</dbReference>